<dbReference type="InterPro" id="IPR015424">
    <property type="entry name" value="PyrdxlP-dep_Trfase"/>
</dbReference>
<evidence type="ECO:0000256" key="4">
    <source>
        <dbReference type="RuleBase" id="RU362118"/>
    </source>
</evidence>
<dbReference type="GO" id="GO:0016740">
    <property type="term" value="F:transferase activity"/>
    <property type="evidence" value="ECO:0007669"/>
    <property type="project" value="UniProtKB-KW"/>
</dbReference>
<dbReference type="InterPro" id="IPR015421">
    <property type="entry name" value="PyrdxlP-dep_Trfase_major"/>
</dbReference>
<comment type="similarity">
    <text evidence="4">Belongs to the trans-sulfuration enzymes family.</text>
</comment>
<dbReference type="GO" id="GO:0019346">
    <property type="term" value="P:transsulfuration"/>
    <property type="evidence" value="ECO:0007669"/>
    <property type="project" value="InterPro"/>
</dbReference>
<comment type="caution">
    <text evidence="5">The sequence shown here is derived from an EMBL/GenBank/DDBJ whole genome shotgun (WGS) entry which is preliminary data.</text>
</comment>
<evidence type="ECO:0000313" key="5">
    <source>
        <dbReference type="EMBL" id="MDQ2089059.1"/>
    </source>
</evidence>
<dbReference type="SUPFAM" id="SSF53383">
    <property type="entry name" value="PLP-dependent transferases"/>
    <property type="match status" value="1"/>
</dbReference>
<dbReference type="GO" id="GO:0004123">
    <property type="term" value="F:cystathionine gamma-lyase activity"/>
    <property type="evidence" value="ECO:0007669"/>
    <property type="project" value="TreeGrafter"/>
</dbReference>
<protein>
    <submittedName>
        <fullName evidence="5">PLP-dependent transferase</fullName>
    </submittedName>
</protein>
<dbReference type="GO" id="GO:0019343">
    <property type="term" value="P:cysteine biosynthetic process via cystathionine"/>
    <property type="evidence" value="ECO:0007669"/>
    <property type="project" value="TreeGrafter"/>
</dbReference>
<proteinExistence type="inferred from homology"/>
<dbReference type="EMBL" id="JANHAX010000001">
    <property type="protein sequence ID" value="MDQ2089059.1"/>
    <property type="molecule type" value="Genomic_DNA"/>
</dbReference>
<keyword evidence="5" id="KW-0808">Transferase</keyword>
<keyword evidence="6" id="KW-1185">Reference proteome</keyword>
<dbReference type="Gene3D" id="3.40.640.10">
    <property type="entry name" value="Type I PLP-dependent aspartate aminotransferase-like (Major domain)"/>
    <property type="match status" value="1"/>
</dbReference>
<dbReference type="Pfam" id="PF01053">
    <property type="entry name" value="Cys_Met_Meta_PP"/>
    <property type="match status" value="1"/>
</dbReference>
<organism evidence="5 6">
    <name type="scientific">Marimonas arenosa</name>
    <dbReference type="NCBI Taxonomy" id="1795305"/>
    <lineage>
        <taxon>Bacteria</taxon>
        <taxon>Pseudomonadati</taxon>
        <taxon>Pseudomonadota</taxon>
        <taxon>Alphaproteobacteria</taxon>
        <taxon>Rhodobacterales</taxon>
        <taxon>Paracoccaceae</taxon>
        <taxon>Marimonas</taxon>
    </lineage>
</organism>
<evidence type="ECO:0000256" key="1">
    <source>
        <dbReference type="ARBA" id="ARBA00001933"/>
    </source>
</evidence>
<evidence type="ECO:0000256" key="2">
    <source>
        <dbReference type="ARBA" id="ARBA00022898"/>
    </source>
</evidence>
<keyword evidence="2 3" id="KW-0663">Pyridoxal phosphate</keyword>
<dbReference type="PANTHER" id="PTHR11808">
    <property type="entry name" value="TRANS-SULFURATION ENZYME FAMILY MEMBER"/>
    <property type="match status" value="1"/>
</dbReference>
<dbReference type="Proteomes" id="UP001226762">
    <property type="component" value="Unassembled WGS sequence"/>
</dbReference>
<accession>A0AAE4B454</accession>
<dbReference type="PIRSF" id="PIRSF001434">
    <property type="entry name" value="CGS"/>
    <property type="match status" value="1"/>
</dbReference>
<evidence type="ECO:0000256" key="3">
    <source>
        <dbReference type="PIRSR" id="PIRSR001434-2"/>
    </source>
</evidence>
<name>A0AAE4B454_9RHOB</name>
<sequence length="348" mass="36947">MLHQRSAHLEAGDPVPDPLVMSSVFALPDQPEPGRVYGRTASPTLEALEARLATLEAAPCLSFPSGMGAYAGLLMATLKHGDSVLLLSDGYFAARSLLGDILAPFGVTVETCPAQHIETAVLDTHDMVIIETPSNPGLYVIDIARMSERCRDADALLVVDNTVCTPLLQNPLDLGADAVVVSDTKAMGGHSDVLMGHVASRDPALMERVHNVRSLMGLNPGPQEAWMLIRGLETLEIRLARMCANARALLPVFEASPNVSDPRYPAPHPQAADQGFLIGATFADAPTADRFLSLAGFAPTTSFGGLHSSGDRRARWGDDVAPGFLRLSCGVEPIDLLVENVKTALSSL</sequence>
<dbReference type="AlphaFoldDB" id="A0AAE4B454"/>
<reference evidence="5" key="1">
    <citation type="submission" date="2022-07" db="EMBL/GenBank/DDBJ databases">
        <authorList>
            <person name="Otstavnykh N."/>
            <person name="Isaeva M."/>
            <person name="Bystritskaya E."/>
        </authorList>
    </citation>
    <scope>NUCLEOTIDE SEQUENCE</scope>
    <source>
        <strain evidence="5">KCTC 52189</strain>
    </source>
</reference>
<comment type="cofactor">
    <cofactor evidence="1 4">
        <name>pyridoxal 5'-phosphate</name>
        <dbReference type="ChEBI" id="CHEBI:597326"/>
    </cofactor>
</comment>
<feature type="modified residue" description="N6-(pyridoxal phosphate)lysine" evidence="3">
    <location>
        <position position="185"/>
    </location>
</feature>
<dbReference type="InterPro" id="IPR000277">
    <property type="entry name" value="Cys/Met-Metab_PyrdxlP-dep_enz"/>
</dbReference>
<gene>
    <name evidence="5" type="ORF">NO357_03980</name>
</gene>
<dbReference type="InterPro" id="IPR015422">
    <property type="entry name" value="PyrdxlP-dep_Trfase_small"/>
</dbReference>
<dbReference type="PANTHER" id="PTHR11808:SF85">
    <property type="entry name" value="CYSTATHIONINE GAMMA-LYASE-RELATED"/>
    <property type="match status" value="1"/>
</dbReference>
<evidence type="ECO:0000313" key="6">
    <source>
        <dbReference type="Proteomes" id="UP001226762"/>
    </source>
</evidence>
<dbReference type="GO" id="GO:0005737">
    <property type="term" value="C:cytoplasm"/>
    <property type="evidence" value="ECO:0007669"/>
    <property type="project" value="TreeGrafter"/>
</dbReference>
<dbReference type="Gene3D" id="3.90.1150.10">
    <property type="entry name" value="Aspartate Aminotransferase, domain 1"/>
    <property type="match status" value="1"/>
</dbReference>
<dbReference type="GO" id="GO:0030170">
    <property type="term" value="F:pyridoxal phosphate binding"/>
    <property type="evidence" value="ECO:0007669"/>
    <property type="project" value="InterPro"/>
</dbReference>
<reference evidence="5" key="2">
    <citation type="submission" date="2023-02" db="EMBL/GenBank/DDBJ databases">
        <title>'Rhodoalgimonas zhirmunskyi' gen. nov., isolated from a red alga.</title>
        <authorList>
            <person name="Nedashkovskaya O.I."/>
            <person name="Otstavnykh N.Y."/>
            <person name="Bystritskaya E.P."/>
            <person name="Balabanova L.A."/>
            <person name="Isaeva M.P."/>
        </authorList>
    </citation>
    <scope>NUCLEOTIDE SEQUENCE</scope>
    <source>
        <strain evidence="5">KCTC 52189</strain>
    </source>
</reference>